<feature type="transmembrane region" description="Helical" evidence="1">
    <location>
        <begin position="55"/>
        <end position="74"/>
    </location>
</feature>
<keyword evidence="1" id="KW-0812">Transmembrane</keyword>
<reference evidence="3" key="1">
    <citation type="journal article" date="2014" name="Science">
        <title>Ancient hybridizations among the ancestral genomes of bread wheat.</title>
        <authorList>
            <consortium name="International Wheat Genome Sequencing Consortium,"/>
            <person name="Marcussen T."/>
            <person name="Sandve S.R."/>
            <person name="Heier L."/>
            <person name="Spannagl M."/>
            <person name="Pfeifer M."/>
            <person name="Jakobsen K.S."/>
            <person name="Wulff B.B."/>
            <person name="Steuernagel B."/>
            <person name="Mayer K.F."/>
            <person name="Olsen O.A."/>
        </authorList>
    </citation>
    <scope>NUCLEOTIDE SEQUENCE [LARGE SCALE GENOMIC DNA]</scope>
    <source>
        <strain evidence="3">cv. AL8/78</strain>
    </source>
</reference>
<feature type="transmembrane region" description="Helical" evidence="1">
    <location>
        <begin position="27"/>
        <end position="49"/>
    </location>
</feature>
<keyword evidence="1" id="KW-0472">Membrane</keyword>
<reference evidence="3" key="2">
    <citation type="journal article" date="2017" name="Nat. Plants">
        <title>The Aegilops tauschii genome reveals multiple impacts of transposons.</title>
        <authorList>
            <person name="Zhao G."/>
            <person name="Zou C."/>
            <person name="Li K."/>
            <person name="Wang K."/>
            <person name="Li T."/>
            <person name="Gao L."/>
            <person name="Zhang X."/>
            <person name="Wang H."/>
            <person name="Yang Z."/>
            <person name="Liu X."/>
            <person name="Jiang W."/>
            <person name="Mao L."/>
            <person name="Kong X."/>
            <person name="Jiao Y."/>
            <person name="Jia J."/>
        </authorList>
    </citation>
    <scope>NUCLEOTIDE SEQUENCE [LARGE SCALE GENOMIC DNA]</scope>
    <source>
        <strain evidence="3">cv. AL8/78</strain>
    </source>
</reference>
<protein>
    <submittedName>
        <fullName evidence="2">Uncharacterized protein</fullName>
    </submittedName>
</protein>
<keyword evidence="3" id="KW-1185">Reference proteome</keyword>
<sequence length="80" mass="9118">MAIKMFNSLNTLSQDTSMIMMPPWVNLWLLLAMSTSFGLHFVILNVPLLGYILQYVYLVMFPSDVIGSISLISFTEQITR</sequence>
<dbReference type="InterPro" id="IPR023298">
    <property type="entry name" value="ATPase_P-typ_TM_dom_sf"/>
</dbReference>
<keyword evidence="1" id="KW-1133">Transmembrane helix</keyword>
<dbReference type="AlphaFoldDB" id="A0A452Z636"/>
<dbReference type="Gramene" id="AET1Gv20643900.1">
    <property type="protein sequence ID" value="AET1Gv20643900.1"/>
    <property type="gene ID" value="AET1Gv20643900"/>
</dbReference>
<dbReference type="Proteomes" id="UP000015105">
    <property type="component" value="Chromosome 1D"/>
</dbReference>
<organism evidence="2 3">
    <name type="scientific">Aegilops tauschii subsp. strangulata</name>
    <name type="common">Goatgrass</name>
    <dbReference type="NCBI Taxonomy" id="200361"/>
    <lineage>
        <taxon>Eukaryota</taxon>
        <taxon>Viridiplantae</taxon>
        <taxon>Streptophyta</taxon>
        <taxon>Embryophyta</taxon>
        <taxon>Tracheophyta</taxon>
        <taxon>Spermatophyta</taxon>
        <taxon>Magnoliopsida</taxon>
        <taxon>Liliopsida</taxon>
        <taxon>Poales</taxon>
        <taxon>Poaceae</taxon>
        <taxon>BOP clade</taxon>
        <taxon>Pooideae</taxon>
        <taxon>Triticodae</taxon>
        <taxon>Triticeae</taxon>
        <taxon>Triticinae</taxon>
        <taxon>Aegilops</taxon>
    </lineage>
</organism>
<evidence type="ECO:0000313" key="2">
    <source>
        <dbReference type="EnsemblPlants" id="AET1Gv20643900.1"/>
    </source>
</evidence>
<dbReference type="SUPFAM" id="SSF81665">
    <property type="entry name" value="Calcium ATPase, transmembrane domain M"/>
    <property type="match status" value="1"/>
</dbReference>
<dbReference type="EnsemblPlants" id="AET1Gv20643900.1">
    <property type="protein sequence ID" value="AET1Gv20643900.1"/>
    <property type="gene ID" value="AET1Gv20643900"/>
</dbReference>
<reference evidence="2" key="4">
    <citation type="submission" date="2019-03" db="UniProtKB">
        <authorList>
            <consortium name="EnsemblPlants"/>
        </authorList>
    </citation>
    <scope>IDENTIFICATION</scope>
</reference>
<name>A0A452Z636_AEGTS</name>
<proteinExistence type="predicted"/>
<dbReference type="Gene3D" id="1.20.1110.10">
    <property type="entry name" value="Calcium-transporting ATPase, transmembrane domain"/>
    <property type="match status" value="1"/>
</dbReference>
<evidence type="ECO:0000313" key="3">
    <source>
        <dbReference type="Proteomes" id="UP000015105"/>
    </source>
</evidence>
<dbReference type="STRING" id="200361.A0A452Z636"/>
<accession>A0A452Z636</accession>
<reference evidence="2" key="3">
    <citation type="journal article" date="2017" name="Nature">
        <title>Genome sequence of the progenitor of the wheat D genome Aegilops tauschii.</title>
        <authorList>
            <person name="Luo M.C."/>
            <person name="Gu Y.Q."/>
            <person name="Puiu D."/>
            <person name="Wang H."/>
            <person name="Twardziok S.O."/>
            <person name="Deal K.R."/>
            <person name="Huo N."/>
            <person name="Zhu T."/>
            <person name="Wang L."/>
            <person name="Wang Y."/>
            <person name="McGuire P.E."/>
            <person name="Liu S."/>
            <person name="Long H."/>
            <person name="Ramasamy R.K."/>
            <person name="Rodriguez J.C."/>
            <person name="Van S.L."/>
            <person name="Yuan L."/>
            <person name="Wang Z."/>
            <person name="Xia Z."/>
            <person name="Xiao L."/>
            <person name="Anderson O.D."/>
            <person name="Ouyang S."/>
            <person name="Liang Y."/>
            <person name="Zimin A.V."/>
            <person name="Pertea G."/>
            <person name="Qi P."/>
            <person name="Bennetzen J.L."/>
            <person name="Dai X."/>
            <person name="Dawson M.W."/>
            <person name="Muller H.G."/>
            <person name="Kugler K."/>
            <person name="Rivarola-Duarte L."/>
            <person name="Spannagl M."/>
            <person name="Mayer K.F.X."/>
            <person name="Lu F.H."/>
            <person name="Bevan M.W."/>
            <person name="Leroy P."/>
            <person name="Li P."/>
            <person name="You F.M."/>
            <person name="Sun Q."/>
            <person name="Liu Z."/>
            <person name="Lyons E."/>
            <person name="Wicker T."/>
            <person name="Salzberg S.L."/>
            <person name="Devos K.M."/>
            <person name="Dvorak J."/>
        </authorList>
    </citation>
    <scope>NUCLEOTIDE SEQUENCE [LARGE SCALE GENOMIC DNA]</scope>
    <source>
        <strain evidence="2">cv. AL8/78</strain>
    </source>
</reference>
<evidence type="ECO:0000256" key="1">
    <source>
        <dbReference type="SAM" id="Phobius"/>
    </source>
</evidence>
<reference evidence="2" key="5">
    <citation type="journal article" date="2021" name="G3 (Bethesda)">
        <title>Aegilops tauschii genome assembly Aet v5.0 features greater sequence contiguity and improved annotation.</title>
        <authorList>
            <person name="Wang L."/>
            <person name="Zhu T."/>
            <person name="Rodriguez J.C."/>
            <person name="Deal K.R."/>
            <person name="Dubcovsky J."/>
            <person name="McGuire P.E."/>
            <person name="Lux T."/>
            <person name="Spannagl M."/>
            <person name="Mayer K.F.X."/>
            <person name="Baldrich P."/>
            <person name="Meyers B.C."/>
            <person name="Huo N."/>
            <person name="Gu Y.Q."/>
            <person name="Zhou H."/>
            <person name="Devos K.M."/>
            <person name="Bennetzen J.L."/>
            <person name="Unver T."/>
            <person name="Budak H."/>
            <person name="Gulick P.J."/>
            <person name="Galiba G."/>
            <person name="Kalapos B."/>
            <person name="Nelson D.R."/>
            <person name="Li P."/>
            <person name="You F.M."/>
            <person name="Luo M.C."/>
            <person name="Dvorak J."/>
        </authorList>
    </citation>
    <scope>NUCLEOTIDE SEQUENCE [LARGE SCALE GENOMIC DNA]</scope>
    <source>
        <strain evidence="2">cv. AL8/78</strain>
    </source>
</reference>